<dbReference type="SMART" id="SM00018">
    <property type="entry name" value="PD"/>
    <property type="match status" value="1"/>
</dbReference>
<dbReference type="Proteomes" id="UP001152795">
    <property type="component" value="Unassembled WGS sequence"/>
</dbReference>
<evidence type="ECO:0000313" key="3">
    <source>
        <dbReference type="Proteomes" id="UP001152795"/>
    </source>
</evidence>
<dbReference type="InterPro" id="IPR044913">
    <property type="entry name" value="P_trefoil_dom_sf"/>
</dbReference>
<comment type="caution">
    <text evidence="2">The sequence shown here is derived from an EMBL/GenBank/DDBJ whole genome shotgun (WGS) entry which is preliminary data.</text>
</comment>
<dbReference type="PROSITE" id="PS51448">
    <property type="entry name" value="P_TREFOIL_2"/>
    <property type="match status" value="1"/>
</dbReference>
<evidence type="ECO:0000256" key="1">
    <source>
        <dbReference type="PROSITE-ProRule" id="PRU00779"/>
    </source>
</evidence>
<keyword evidence="3" id="KW-1185">Reference proteome</keyword>
<dbReference type="CDD" id="cd00111">
    <property type="entry name" value="Trefoil"/>
    <property type="match status" value="1"/>
</dbReference>
<sequence>MFKPVAVFSVLVMLGLVIKTEAGFGFSTCDVISEHRRVLSGYGNEECVIFGNCWDETASECYKKIQCKLPGAEEVKCGSSGITASECEEGGCVWHDSYCHGHKCYEGQGHTHE</sequence>
<dbReference type="InterPro" id="IPR000519">
    <property type="entry name" value="P_trefoil_dom"/>
</dbReference>
<proteinExistence type="predicted"/>
<accession>A0A6S7IU93</accession>
<feature type="disulfide bond" evidence="1">
    <location>
        <begin position="77"/>
        <end position="92"/>
    </location>
</feature>
<dbReference type="Pfam" id="PF00088">
    <property type="entry name" value="Trefoil"/>
    <property type="match status" value="1"/>
</dbReference>
<evidence type="ECO:0000313" key="2">
    <source>
        <dbReference type="EMBL" id="CAB4021273.1"/>
    </source>
</evidence>
<dbReference type="SUPFAM" id="SSF57492">
    <property type="entry name" value="Trefoil"/>
    <property type="match status" value="1"/>
</dbReference>
<protein>
    <submittedName>
        <fullName evidence="2">Uncharacterized protein</fullName>
    </submittedName>
</protein>
<organism evidence="2 3">
    <name type="scientific">Paramuricea clavata</name>
    <name type="common">Red gorgonian</name>
    <name type="synonym">Violescent sea-whip</name>
    <dbReference type="NCBI Taxonomy" id="317549"/>
    <lineage>
        <taxon>Eukaryota</taxon>
        <taxon>Metazoa</taxon>
        <taxon>Cnidaria</taxon>
        <taxon>Anthozoa</taxon>
        <taxon>Octocorallia</taxon>
        <taxon>Malacalcyonacea</taxon>
        <taxon>Plexauridae</taxon>
        <taxon>Paramuricea</taxon>
    </lineage>
</organism>
<dbReference type="Gene3D" id="4.10.110.10">
    <property type="entry name" value="Spasmolytic Protein, domain 1"/>
    <property type="match status" value="1"/>
</dbReference>
<reference evidence="2" key="1">
    <citation type="submission" date="2020-04" db="EMBL/GenBank/DDBJ databases">
        <authorList>
            <person name="Alioto T."/>
            <person name="Alioto T."/>
            <person name="Gomez Garrido J."/>
        </authorList>
    </citation>
    <scope>NUCLEOTIDE SEQUENCE</scope>
    <source>
        <strain evidence="2">A484AB</strain>
    </source>
</reference>
<comment type="caution">
    <text evidence="1">Lacks conserved residue(s) required for the propagation of feature annotation.</text>
</comment>
<keyword evidence="1" id="KW-1015">Disulfide bond</keyword>
<dbReference type="AlphaFoldDB" id="A0A6S7IU93"/>
<dbReference type="EMBL" id="CACRXK020011347">
    <property type="protein sequence ID" value="CAB4021273.1"/>
    <property type="molecule type" value="Genomic_DNA"/>
</dbReference>
<name>A0A6S7IU93_PARCT</name>
<gene>
    <name evidence="2" type="ORF">PACLA_8A056690</name>
</gene>